<dbReference type="Proteomes" id="UP001160499">
    <property type="component" value="Unassembled WGS sequence"/>
</dbReference>
<reference evidence="2 3" key="1">
    <citation type="submission" date="2023-04" db="EMBL/GenBank/DDBJ databases">
        <title>Forest soil microbial communities from Buena Vista Peninsula, Colon Province, Panama.</title>
        <authorList>
            <person name="Bouskill N."/>
        </authorList>
    </citation>
    <scope>NUCLEOTIDE SEQUENCE [LARGE SCALE GENOMIC DNA]</scope>
    <source>
        <strain evidence="2 3">GGS1</strain>
    </source>
</reference>
<evidence type="ECO:0000256" key="1">
    <source>
        <dbReference type="SAM" id="MobiDB-lite"/>
    </source>
</evidence>
<dbReference type="RefSeq" id="WP_280880730.1">
    <property type="nucleotide sequence ID" value="NZ_JARXVH010000014.1"/>
</dbReference>
<evidence type="ECO:0000313" key="2">
    <source>
        <dbReference type="EMBL" id="MDH6219950.1"/>
    </source>
</evidence>
<feature type="compositionally biased region" description="Acidic residues" evidence="1">
    <location>
        <begin position="140"/>
        <end position="152"/>
    </location>
</feature>
<sequence length="223" mass="23204">MSVSDPVPEPAPLVFVPADGAVRDAVTKVGGQPVWLGEPQWPLSRGTGQPMEFLGQFAVAGGRLAYLFMTGDGHDSVDGTFDPEGGENALVVQPDGRVPDFVTVEHRAEGPSAGADHLPGAADTEGDGGDGTGGERTEGEGAEGEGGEGEGDGESRRPWQYLGGPGVEPHWLQGEEPPGDGWSLVVQLDSGKLPFDVDFGDSGVGYAFLSPDAKEGRFLWQCM</sequence>
<dbReference type="EMBL" id="JARXVH010000014">
    <property type="protein sequence ID" value="MDH6219950.1"/>
    <property type="molecule type" value="Genomic_DNA"/>
</dbReference>
<evidence type="ECO:0000313" key="3">
    <source>
        <dbReference type="Proteomes" id="UP001160499"/>
    </source>
</evidence>
<protein>
    <recommendedName>
        <fullName evidence="4">DUF1963 domain-containing protein</fullName>
    </recommendedName>
</protein>
<proteinExistence type="predicted"/>
<keyword evidence="3" id="KW-1185">Reference proteome</keyword>
<feature type="region of interest" description="Disordered" evidence="1">
    <location>
        <begin position="110"/>
        <end position="178"/>
    </location>
</feature>
<accession>A0ABT6LUF5</accession>
<name>A0ABT6LUF5_9ACTN</name>
<organism evidence="2 3">
    <name type="scientific">Streptomyces pseudovenezuelae</name>
    <dbReference type="NCBI Taxonomy" id="67350"/>
    <lineage>
        <taxon>Bacteria</taxon>
        <taxon>Bacillati</taxon>
        <taxon>Actinomycetota</taxon>
        <taxon>Actinomycetes</taxon>
        <taxon>Kitasatosporales</taxon>
        <taxon>Streptomycetaceae</taxon>
        <taxon>Streptomyces</taxon>
        <taxon>Streptomyces aurantiacus group</taxon>
    </lineage>
</organism>
<comment type="caution">
    <text evidence="2">The sequence shown here is derived from an EMBL/GenBank/DDBJ whole genome shotgun (WGS) entry which is preliminary data.</text>
</comment>
<evidence type="ECO:0008006" key="4">
    <source>
        <dbReference type="Google" id="ProtNLM"/>
    </source>
</evidence>
<gene>
    <name evidence="2" type="ORF">M2283_007289</name>
</gene>